<name>X1BT38_9ZZZZ</name>
<organism evidence="1">
    <name type="scientific">marine sediment metagenome</name>
    <dbReference type="NCBI Taxonomy" id="412755"/>
    <lineage>
        <taxon>unclassified sequences</taxon>
        <taxon>metagenomes</taxon>
        <taxon>ecological metagenomes</taxon>
    </lineage>
</organism>
<proteinExistence type="predicted"/>
<feature type="non-terminal residue" evidence="1">
    <location>
        <position position="106"/>
    </location>
</feature>
<dbReference type="EMBL" id="BART01015838">
    <property type="protein sequence ID" value="GAG75311.1"/>
    <property type="molecule type" value="Genomic_DNA"/>
</dbReference>
<protein>
    <submittedName>
        <fullName evidence="1">Uncharacterized protein</fullName>
    </submittedName>
</protein>
<reference evidence="1" key="1">
    <citation type="journal article" date="2014" name="Front. Microbiol.">
        <title>High frequency of phylogenetically diverse reductive dehalogenase-homologous genes in deep subseafloor sedimentary metagenomes.</title>
        <authorList>
            <person name="Kawai M."/>
            <person name="Futagami T."/>
            <person name="Toyoda A."/>
            <person name="Takaki Y."/>
            <person name="Nishi S."/>
            <person name="Hori S."/>
            <person name="Arai W."/>
            <person name="Tsubouchi T."/>
            <person name="Morono Y."/>
            <person name="Uchiyama I."/>
            <person name="Ito T."/>
            <person name="Fujiyama A."/>
            <person name="Inagaki F."/>
            <person name="Takami H."/>
        </authorList>
    </citation>
    <scope>NUCLEOTIDE SEQUENCE</scope>
    <source>
        <strain evidence="1">Expedition CK06-06</strain>
    </source>
</reference>
<gene>
    <name evidence="1" type="ORF">S01H4_30651</name>
</gene>
<comment type="caution">
    <text evidence="1">The sequence shown here is derived from an EMBL/GenBank/DDBJ whole genome shotgun (WGS) entry which is preliminary data.</text>
</comment>
<accession>X1BT38</accession>
<sequence>MVRELKNKGFICIFTLDRIEELRRFLTSFKQHNSLPISILLARDAAEAHQFKTLCGFLTPYNFTAMLDIDILVNGNLNDFFAPAEDGKIGIVKEKILKDYTPEEEL</sequence>
<dbReference type="AlphaFoldDB" id="X1BT38"/>
<evidence type="ECO:0000313" key="1">
    <source>
        <dbReference type="EMBL" id="GAG75311.1"/>
    </source>
</evidence>